<accession>A0A8A3P2F6</accession>
<dbReference type="Pfam" id="PF00481">
    <property type="entry name" value="PP2C"/>
    <property type="match status" value="1"/>
</dbReference>
<reference evidence="3" key="1">
    <citation type="submission" date="2020-10" db="EMBL/GenBank/DDBJ databases">
        <title>Genome Sequence of Monilinia vaccinii-corymbosi Sheds Light on Mummy Berry Disease Infection of Blueberry and Mating Type.</title>
        <authorList>
            <person name="Yow A.G."/>
            <person name="Zhang Y."/>
            <person name="Bansal K."/>
            <person name="Eacker S.M."/>
            <person name="Sullivan S."/>
            <person name="Liachko I."/>
            <person name="Cubeta M.A."/>
            <person name="Rollins J.A."/>
            <person name="Ashrafi H."/>
        </authorList>
    </citation>
    <scope>NUCLEOTIDE SEQUENCE</scope>
    <source>
        <strain evidence="3">RL-1</strain>
    </source>
</reference>
<dbReference type="InterPro" id="IPR036457">
    <property type="entry name" value="PPM-type-like_dom_sf"/>
</dbReference>
<dbReference type="EMBL" id="CP063406">
    <property type="protein sequence ID" value="QSZ32065.1"/>
    <property type="molecule type" value="Genomic_DNA"/>
</dbReference>
<dbReference type="GO" id="GO:0005739">
    <property type="term" value="C:mitochondrion"/>
    <property type="evidence" value="ECO:0007669"/>
    <property type="project" value="TreeGrafter"/>
</dbReference>
<keyword evidence="4" id="KW-1185">Reference proteome</keyword>
<evidence type="ECO:0000256" key="1">
    <source>
        <dbReference type="SAM" id="MobiDB-lite"/>
    </source>
</evidence>
<sequence length="600" mass="65571">MRRVALKAIRTARQLPALCSTRGSVFQPSNHVLNARFFSGRAPIPKSTPSSTLPLQSSVIPASMYWRRFSLAVVSGLVGYGAWYTYNGDGILTKEANPISSAQRSPDFATSTVYPTPIGPEETSDARKAVIIGTDGLYTDTIEGPISKDTDDSGRKVLEMLTPDQATSKLRRNEESYFIGRGKGVVRYDVVQIPSNDPIEDDHSEKIIEMNEATGAAPNSASDWMFWGVFDGHSGWTTSAKLRQVLINYVARELNSTYQASPNPSTEAIETAMKTGFTRLDNEIVHESAQKVMKGNSKLVAAELLAPALSGSCALLSFYDTNTGLLRVACTGDSRAILGQRSESGKWAATALSTDQTGSNKDEEARMRKLHPGEDHVIRNGRVLGGLEPTRAFGDATYKWTRQVSERLKESFFGRTPSNLLKTPPYVTAEPVVTTTKIRPEKGDFVVMATDGLWEMLSNEEVVGLVGQWIDKHSSDSNGNSASSWTKMFTSSQKGLPVEASKENGNSGQKAPIRQRQWGVKENDRFVVEDKNVATHLVRNALGGKDKDMVCALLSLPAPYSRRYRDDLTVEVIFFGNGPKSGDITVNKEASASANIKPKL</sequence>
<dbReference type="Gene3D" id="3.60.40.10">
    <property type="entry name" value="PPM-type phosphatase domain"/>
    <property type="match status" value="1"/>
</dbReference>
<organism evidence="3 4">
    <name type="scientific">Monilinia vaccinii-corymbosi</name>
    <dbReference type="NCBI Taxonomy" id="61207"/>
    <lineage>
        <taxon>Eukaryota</taxon>
        <taxon>Fungi</taxon>
        <taxon>Dikarya</taxon>
        <taxon>Ascomycota</taxon>
        <taxon>Pezizomycotina</taxon>
        <taxon>Leotiomycetes</taxon>
        <taxon>Helotiales</taxon>
        <taxon>Sclerotiniaceae</taxon>
        <taxon>Monilinia</taxon>
    </lineage>
</organism>
<dbReference type="OrthoDB" id="420076at2759"/>
<dbReference type="InterPro" id="IPR001932">
    <property type="entry name" value="PPM-type_phosphatase-like_dom"/>
</dbReference>
<dbReference type="SMART" id="SM00332">
    <property type="entry name" value="PP2Cc"/>
    <property type="match status" value="1"/>
</dbReference>
<feature type="compositionally biased region" description="Polar residues" evidence="1">
    <location>
        <begin position="101"/>
        <end position="114"/>
    </location>
</feature>
<dbReference type="PANTHER" id="PTHR13832">
    <property type="entry name" value="PROTEIN PHOSPHATASE 2C"/>
    <property type="match status" value="1"/>
</dbReference>
<name>A0A8A3P2F6_9HELO</name>
<dbReference type="SUPFAM" id="SSF81606">
    <property type="entry name" value="PP2C-like"/>
    <property type="match status" value="1"/>
</dbReference>
<protein>
    <recommendedName>
        <fullName evidence="2">PPM-type phosphatase domain-containing protein</fullName>
    </recommendedName>
</protein>
<feature type="region of interest" description="Disordered" evidence="1">
    <location>
        <begin position="101"/>
        <end position="120"/>
    </location>
</feature>
<evidence type="ECO:0000313" key="4">
    <source>
        <dbReference type="Proteomes" id="UP000672032"/>
    </source>
</evidence>
<gene>
    <name evidence="3" type="ORF">DSL72_001634</name>
</gene>
<dbReference type="CDD" id="cd00143">
    <property type="entry name" value="PP2Cc"/>
    <property type="match status" value="1"/>
</dbReference>
<dbReference type="PROSITE" id="PS51746">
    <property type="entry name" value="PPM_2"/>
    <property type="match status" value="1"/>
</dbReference>
<dbReference type="Proteomes" id="UP000672032">
    <property type="component" value="Chromosome 2"/>
</dbReference>
<dbReference type="GO" id="GO:0004741">
    <property type="term" value="F:[pyruvate dehydrogenase (acetyl-transferring)]-phosphatase activity"/>
    <property type="evidence" value="ECO:0007669"/>
    <property type="project" value="TreeGrafter"/>
</dbReference>
<evidence type="ECO:0000313" key="3">
    <source>
        <dbReference type="EMBL" id="QSZ32065.1"/>
    </source>
</evidence>
<dbReference type="InterPro" id="IPR015655">
    <property type="entry name" value="PP2C"/>
</dbReference>
<proteinExistence type="predicted"/>
<dbReference type="AlphaFoldDB" id="A0A8A3P2F6"/>
<feature type="domain" description="PPM-type phosphatase" evidence="2">
    <location>
        <begin position="187"/>
        <end position="575"/>
    </location>
</feature>
<dbReference type="PANTHER" id="PTHR13832:SF792">
    <property type="entry name" value="GM14286P"/>
    <property type="match status" value="1"/>
</dbReference>
<evidence type="ECO:0000259" key="2">
    <source>
        <dbReference type="PROSITE" id="PS51746"/>
    </source>
</evidence>